<reference evidence="2 3" key="1">
    <citation type="submission" date="2018-01" db="EMBL/GenBank/DDBJ databases">
        <title>Draft genome sequence of Sphaerisporangium sp. 7K107.</title>
        <authorList>
            <person name="Sahin N."/>
            <person name="Saygin H."/>
            <person name="Ay H."/>
        </authorList>
    </citation>
    <scope>NUCLEOTIDE SEQUENCE [LARGE SCALE GENOMIC DNA]</scope>
    <source>
        <strain evidence="2 3">7K107</strain>
    </source>
</reference>
<dbReference type="AlphaFoldDB" id="A0A2W2F2N9"/>
<proteinExistence type="predicted"/>
<dbReference type="EMBL" id="POUA01000546">
    <property type="protein sequence ID" value="PZG22595.1"/>
    <property type="molecule type" value="Genomic_DNA"/>
</dbReference>
<feature type="signal peptide" evidence="1">
    <location>
        <begin position="1"/>
        <end position="23"/>
    </location>
</feature>
<keyword evidence="1" id="KW-0732">Signal</keyword>
<sequence>MFTMAALAGGLLAAGSAASVASAAINPSDLLNCALTGATDLSTVATDPAALTGAPAEAPLVSCLNPAP</sequence>
<protein>
    <submittedName>
        <fullName evidence="2">Uncharacterized protein</fullName>
    </submittedName>
</protein>
<feature type="chain" id="PRO_5015952428" evidence="1">
    <location>
        <begin position="24"/>
        <end position="68"/>
    </location>
</feature>
<dbReference type="Proteomes" id="UP000248544">
    <property type="component" value="Unassembled WGS sequence"/>
</dbReference>
<evidence type="ECO:0000313" key="3">
    <source>
        <dbReference type="Proteomes" id="UP000248544"/>
    </source>
</evidence>
<organism evidence="2 3">
    <name type="scientific">Spongiactinospora gelatinilytica</name>
    <dbReference type="NCBI Taxonomy" id="2666298"/>
    <lineage>
        <taxon>Bacteria</taxon>
        <taxon>Bacillati</taxon>
        <taxon>Actinomycetota</taxon>
        <taxon>Actinomycetes</taxon>
        <taxon>Streptosporangiales</taxon>
        <taxon>Streptosporangiaceae</taxon>
        <taxon>Spongiactinospora</taxon>
    </lineage>
</organism>
<evidence type="ECO:0000256" key="1">
    <source>
        <dbReference type="SAM" id="SignalP"/>
    </source>
</evidence>
<comment type="caution">
    <text evidence="2">The sequence shown here is derived from an EMBL/GenBank/DDBJ whole genome shotgun (WGS) entry which is preliminary data.</text>
</comment>
<keyword evidence="3" id="KW-1185">Reference proteome</keyword>
<gene>
    <name evidence="2" type="ORF">C1I98_36580</name>
</gene>
<accession>A0A2W2F2N9</accession>
<evidence type="ECO:0000313" key="2">
    <source>
        <dbReference type="EMBL" id="PZG22595.1"/>
    </source>
</evidence>
<name>A0A2W2F2N9_9ACTN</name>